<gene>
    <name evidence="4" type="ORF">F8388_018625</name>
</gene>
<evidence type="ECO:0000313" key="5">
    <source>
        <dbReference type="Proteomes" id="UP000525078"/>
    </source>
</evidence>
<protein>
    <submittedName>
        <fullName evidence="4">Uncharacterized protein</fullName>
    </submittedName>
</protein>
<dbReference type="AlphaFoldDB" id="A0A7J6FCS6"/>
<feature type="non-terminal residue" evidence="4">
    <location>
        <position position="445"/>
    </location>
</feature>
<reference evidence="4 5" key="1">
    <citation type="journal article" date="2020" name="bioRxiv">
        <title>Sequence and annotation of 42 cannabis genomes reveals extensive copy number variation in cannabinoid synthesis and pathogen resistance genes.</title>
        <authorList>
            <person name="Mckernan K.J."/>
            <person name="Helbert Y."/>
            <person name="Kane L.T."/>
            <person name="Ebling H."/>
            <person name="Zhang L."/>
            <person name="Liu B."/>
            <person name="Eaton Z."/>
            <person name="Mclaughlin S."/>
            <person name="Kingan S."/>
            <person name="Baybayan P."/>
            <person name="Concepcion G."/>
            <person name="Jordan M."/>
            <person name="Riva A."/>
            <person name="Barbazuk W."/>
            <person name="Harkins T."/>
        </authorList>
    </citation>
    <scope>NUCLEOTIDE SEQUENCE [LARGE SCALE GENOMIC DNA]</scope>
    <source>
        <strain evidence="5">cv. Jamaican Lion 4</strain>
        <tissue evidence="4">Leaf</tissue>
    </source>
</reference>
<organism evidence="4 5">
    <name type="scientific">Cannabis sativa</name>
    <name type="common">Hemp</name>
    <name type="synonym">Marijuana</name>
    <dbReference type="NCBI Taxonomy" id="3483"/>
    <lineage>
        <taxon>Eukaryota</taxon>
        <taxon>Viridiplantae</taxon>
        <taxon>Streptophyta</taxon>
        <taxon>Embryophyta</taxon>
        <taxon>Tracheophyta</taxon>
        <taxon>Spermatophyta</taxon>
        <taxon>Magnoliopsida</taxon>
        <taxon>eudicotyledons</taxon>
        <taxon>Gunneridae</taxon>
        <taxon>Pentapetalae</taxon>
        <taxon>rosids</taxon>
        <taxon>fabids</taxon>
        <taxon>Rosales</taxon>
        <taxon>Cannabaceae</taxon>
        <taxon>Cannabis</taxon>
    </lineage>
</organism>
<dbReference type="EMBL" id="JAATIP010000134">
    <property type="protein sequence ID" value="KAF4368501.1"/>
    <property type="molecule type" value="Genomic_DNA"/>
</dbReference>
<evidence type="ECO:0000256" key="2">
    <source>
        <dbReference type="ARBA" id="ARBA00022679"/>
    </source>
</evidence>
<name>A0A7J6FCS6_CANSA</name>
<evidence type="ECO:0000313" key="4">
    <source>
        <dbReference type="EMBL" id="KAF4368501.1"/>
    </source>
</evidence>
<dbReference type="GO" id="GO:0016746">
    <property type="term" value="F:acyltransferase activity"/>
    <property type="evidence" value="ECO:0007669"/>
    <property type="project" value="UniProtKB-KW"/>
</dbReference>
<comment type="caution">
    <text evidence="4">The sequence shown here is derived from an EMBL/GenBank/DDBJ whole genome shotgun (WGS) entry which is preliminary data.</text>
</comment>
<dbReference type="PANTHER" id="PTHR31623:SF46">
    <property type="entry name" value="VINORINE SYNTHASE-LIKE"/>
    <property type="match status" value="1"/>
</dbReference>
<comment type="similarity">
    <text evidence="1">Belongs to the plant acyltransferase family.</text>
</comment>
<dbReference type="Proteomes" id="UP000525078">
    <property type="component" value="Unassembled WGS sequence"/>
</dbReference>
<keyword evidence="3" id="KW-0012">Acyltransferase</keyword>
<evidence type="ECO:0000256" key="1">
    <source>
        <dbReference type="ARBA" id="ARBA00009861"/>
    </source>
</evidence>
<dbReference type="InterPro" id="IPR023213">
    <property type="entry name" value="CAT-like_dom_sf"/>
</dbReference>
<sequence>LRLHMMKMEVNIVSKEMIKPNNPTPNHLATYQLSFLDQLSPSVYTNCVMFYNNINIIGGVEILLHNLKTSLSHALTLFYPLAGRLKKNASCIECNDMGVPFIEAKLLNCNLSEFLSQNPIDPIQLNNLIPFETDHGVSEILLGIQINIFSCGSIAIGSSISHIIADGLSFFMFLNKWAAISRGDASFACLPPQFEAASLFPPKNISGFNPRVDVENKNNFISKRFVFNASTIQNLKQKYVNISNVSRVEALSTFIWNRFVAVTQLQVDYSKTSYAMVQLVNLRTRFEPSLSESSFGNLYRFVIIKAVGSEKNDDQIIKQMREELSHIDDKYIKNLQEGTQHLEFMKKSGKGLLKRETTVALSVSSWCRFPLYESDFGWGKPTWVGLAPLWCNNVVTFLDTKSGDGIEAYISLSRNDMANLETDKEFLAFVASLVLHLGMDKSAFS</sequence>
<keyword evidence="2" id="KW-0808">Transferase</keyword>
<evidence type="ECO:0000256" key="3">
    <source>
        <dbReference type="ARBA" id="ARBA00023315"/>
    </source>
</evidence>
<proteinExistence type="inferred from homology"/>
<accession>A0A7J6FCS6</accession>
<dbReference type="Pfam" id="PF02458">
    <property type="entry name" value="Transferase"/>
    <property type="match status" value="1"/>
</dbReference>
<dbReference type="Gene3D" id="3.30.559.10">
    <property type="entry name" value="Chloramphenicol acetyltransferase-like domain"/>
    <property type="match status" value="2"/>
</dbReference>
<dbReference type="PANTHER" id="PTHR31623">
    <property type="entry name" value="F21J9.9"/>
    <property type="match status" value="1"/>
</dbReference>